<proteinExistence type="inferred from homology"/>
<evidence type="ECO:0000313" key="9">
    <source>
        <dbReference type="Proteomes" id="UP000278422"/>
    </source>
</evidence>
<name>A0A426Q535_9CORY</name>
<dbReference type="Pfam" id="PF07927">
    <property type="entry name" value="HicA_toxin"/>
    <property type="match status" value="1"/>
</dbReference>
<organism evidence="8 9">
    <name type="scientific">Corynebacterium bovis</name>
    <dbReference type="NCBI Taxonomy" id="36808"/>
    <lineage>
        <taxon>Bacteria</taxon>
        <taxon>Bacillati</taxon>
        <taxon>Actinomycetota</taxon>
        <taxon>Actinomycetes</taxon>
        <taxon>Mycobacteriales</taxon>
        <taxon>Corynebacteriaceae</taxon>
        <taxon>Corynebacterium</taxon>
    </lineage>
</organism>
<protein>
    <submittedName>
        <fullName evidence="8">Type II toxin-antitoxin system HicA family toxin</fullName>
    </submittedName>
</protein>
<dbReference type="RefSeq" id="WP_125175092.1">
    <property type="nucleotide sequence ID" value="NZ_JBHYBM010000091.1"/>
</dbReference>
<evidence type="ECO:0000256" key="1">
    <source>
        <dbReference type="ARBA" id="ARBA00006620"/>
    </source>
</evidence>
<sequence>MPKPQKYTDVARFLRRSGWAILRTGKGSHEVWHNGHDKLIIPHHREVSAGIIKQISDTIPTTPDSWR</sequence>
<reference evidence="8 9" key="1">
    <citation type="submission" date="2018-01" db="EMBL/GenBank/DDBJ databases">
        <title>Twenty Corynebacterium bovis Genomes.</title>
        <authorList>
            <person name="Gulvik C.A."/>
        </authorList>
    </citation>
    <scope>NUCLEOTIDE SEQUENCE [LARGE SCALE GENOMIC DNA]</scope>
    <source>
        <strain evidence="8 9">16-2004</strain>
    </source>
</reference>
<dbReference type="GO" id="GO:0016787">
    <property type="term" value="F:hydrolase activity"/>
    <property type="evidence" value="ECO:0007669"/>
    <property type="project" value="UniProtKB-KW"/>
</dbReference>
<evidence type="ECO:0000256" key="6">
    <source>
        <dbReference type="ARBA" id="ARBA00022884"/>
    </source>
</evidence>
<dbReference type="InterPro" id="IPR012933">
    <property type="entry name" value="HicA_mRNA_interferase"/>
</dbReference>
<dbReference type="Proteomes" id="UP000278422">
    <property type="component" value="Unassembled WGS sequence"/>
</dbReference>
<keyword evidence="5" id="KW-0378">Hydrolase</keyword>
<keyword evidence="4" id="KW-0255">Endonuclease</keyword>
<keyword evidence="9" id="KW-1185">Reference proteome</keyword>
<keyword evidence="3" id="KW-0540">Nuclease</keyword>
<dbReference type="GO" id="GO:0004519">
    <property type="term" value="F:endonuclease activity"/>
    <property type="evidence" value="ECO:0007669"/>
    <property type="project" value="UniProtKB-KW"/>
</dbReference>
<dbReference type="InterPro" id="IPR038570">
    <property type="entry name" value="HicA_sf"/>
</dbReference>
<keyword evidence="7" id="KW-0346">Stress response</keyword>
<evidence type="ECO:0000256" key="5">
    <source>
        <dbReference type="ARBA" id="ARBA00022801"/>
    </source>
</evidence>
<gene>
    <name evidence="8" type="ORF">CXF42_05665</name>
</gene>
<comment type="similarity">
    <text evidence="1">Belongs to the HicA mRNA interferase family.</text>
</comment>
<keyword evidence="2" id="KW-1277">Toxin-antitoxin system</keyword>
<evidence type="ECO:0000256" key="4">
    <source>
        <dbReference type="ARBA" id="ARBA00022759"/>
    </source>
</evidence>
<accession>A0A426Q535</accession>
<dbReference type="SUPFAM" id="SSF54786">
    <property type="entry name" value="YcfA/nrd intein domain"/>
    <property type="match status" value="1"/>
</dbReference>
<keyword evidence="6" id="KW-0694">RNA-binding</keyword>
<evidence type="ECO:0000256" key="3">
    <source>
        <dbReference type="ARBA" id="ARBA00022722"/>
    </source>
</evidence>
<dbReference type="AlphaFoldDB" id="A0A426Q535"/>
<dbReference type="EMBL" id="PQNQ01000012">
    <property type="protein sequence ID" value="RRQ04030.1"/>
    <property type="molecule type" value="Genomic_DNA"/>
</dbReference>
<comment type="caution">
    <text evidence="8">The sequence shown here is derived from an EMBL/GenBank/DDBJ whole genome shotgun (WGS) entry which is preliminary data.</text>
</comment>
<evidence type="ECO:0000256" key="2">
    <source>
        <dbReference type="ARBA" id="ARBA00022649"/>
    </source>
</evidence>
<evidence type="ECO:0000256" key="7">
    <source>
        <dbReference type="ARBA" id="ARBA00023016"/>
    </source>
</evidence>
<dbReference type="Gene3D" id="3.30.920.30">
    <property type="entry name" value="Hypothetical protein"/>
    <property type="match status" value="1"/>
</dbReference>
<evidence type="ECO:0000313" key="8">
    <source>
        <dbReference type="EMBL" id="RRQ04030.1"/>
    </source>
</evidence>
<dbReference type="GO" id="GO:0003729">
    <property type="term" value="F:mRNA binding"/>
    <property type="evidence" value="ECO:0007669"/>
    <property type="project" value="InterPro"/>
</dbReference>